<dbReference type="AlphaFoldDB" id="A0A951URP4"/>
<feature type="transmembrane region" description="Helical" evidence="1">
    <location>
        <begin position="80"/>
        <end position="103"/>
    </location>
</feature>
<reference evidence="2" key="2">
    <citation type="journal article" date="2022" name="Microbiol. Resour. Announc.">
        <title>Metagenome Sequencing to Explore Phylogenomics of Terrestrial Cyanobacteria.</title>
        <authorList>
            <person name="Ward R.D."/>
            <person name="Stajich J.E."/>
            <person name="Johansen J.R."/>
            <person name="Huntemann M."/>
            <person name="Clum A."/>
            <person name="Foster B."/>
            <person name="Foster B."/>
            <person name="Roux S."/>
            <person name="Palaniappan K."/>
            <person name="Varghese N."/>
            <person name="Mukherjee S."/>
            <person name="Reddy T.B.K."/>
            <person name="Daum C."/>
            <person name="Copeland A."/>
            <person name="Chen I.A."/>
            <person name="Ivanova N.N."/>
            <person name="Kyrpides N.C."/>
            <person name="Shapiro N."/>
            <person name="Eloe-Fadrosh E.A."/>
            <person name="Pietrasiak N."/>
        </authorList>
    </citation>
    <scope>NUCLEOTIDE SEQUENCE</scope>
    <source>
        <strain evidence="2">GSE-NOS-MK-12-04C</strain>
    </source>
</reference>
<organism evidence="2 3">
    <name type="scientific">Cyanomargarita calcarea GSE-NOS-MK-12-04C</name>
    <dbReference type="NCBI Taxonomy" id="2839659"/>
    <lineage>
        <taxon>Bacteria</taxon>
        <taxon>Bacillati</taxon>
        <taxon>Cyanobacteriota</taxon>
        <taxon>Cyanophyceae</taxon>
        <taxon>Nostocales</taxon>
        <taxon>Cyanomargaritaceae</taxon>
        <taxon>Cyanomargarita</taxon>
    </lineage>
</organism>
<keyword evidence="1" id="KW-1133">Transmembrane helix</keyword>
<sequence>MSQRREIKNIISGFFLLLLFHLAAVILILGIAALTQSSYNLSLSIIVYGIYGFSLWQLIYVIPLSLWLKNKGKISVMKGVITAAIITFLVYVGCFLLVVAFIIR</sequence>
<feature type="transmembrane region" description="Helical" evidence="1">
    <location>
        <begin position="12"/>
        <end position="33"/>
    </location>
</feature>
<evidence type="ECO:0000313" key="2">
    <source>
        <dbReference type="EMBL" id="MBW4667753.1"/>
    </source>
</evidence>
<protein>
    <submittedName>
        <fullName evidence="2">Uncharacterized protein</fullName>
    </submittedName>
</protein>
<proteinExistence type="predicted"/>
<keyword evidence="1" id="KW-0812">Transmembrane</keyword>
<dbReference type="EMBL" id="JAHHGZ010000009">
    <property type="protein sequence ID" value="MBW4667753.1"/>
    <property type="molecule type" value="Genomic_DNA"/>
</dbReference>
<reference evidence="2" key="1">
    <citation type="submission" date="2021-05" db="EMBL/GenBank/DDBJ databases">
        <authorList>
            <person name="Pietrasiak N."/>
            <person name="Ward R."/>
            <person name="Stajich J.E."/>
            <person name="Kurbessoian T."/>
        </authorList>
    </citation>
    <scope>NUCLEOTIDE SEQUENCE</scope>
    <source>
        <strain evidence="2">GSE-NOS-MK-12-04C</strain>
    </source>
</reference>
<comment type="caution">
    <text evidence="2">The sequence shown here is derived from an EMBL/GenBank/DDBJ whole genome shotgun (WGS) entry which is preliminary data.</text>
</comment>
<accession>A0A951URP4</accession>
<evidence type="ECO:0000256" key="1">
    <source>
        <dbReference type="SAM" id="Phobius"/>
    </source>
</evidence>
<dbReference type="Proteomes" id="UP000729701">
    <property type="component" value="Unassembled WGS sequence"/>
</dbReference>
<feature type="transmembrane region" description="Helical" evidence="1">
    <location>
        <begin position="45"/>
        <end position="68"/>
    </location>
</feature>
<keyword evidence="1" id="KW-0472">Membrane</keyword>
<evidence type="ECO:0000313" key="3">
    <source>
        <dbReference type="Proteomes" id="UP000729701"/>
    </source>
</evidence>
<gene>
    <name evidence="2" type="ORF">KME60_10015</name>
</gene>
<name>A0A951URP4_9CYAN</name>